<name>A0A8E2EL33_9PEZI</name>
<evidence type="ECO:0000313" key="2">
    <source>
        <dbReference type="EMBL" id="OCK85851.1"/>
    </source>
</evidence>
<protein>
    <recommendedName>
        <fullName evidence="1">Heterokaryon incompatibility domain-containing protein</fullName>
    </recommendedName>
</protein>
<proteinExistence type="predicted"/>
<dbReference type="AlphaFoldDB" id="A0A8E2EL33"/>
<feature type="domain" description="Heterokaryon incompatibility" evidence="1">
    <location>
        <begin position="64"/>
        <end position="267"/>
    </location>
</feature>
<dbReference type="EMBL" id="KV744812">
    <property type="protein sequence ID" value="OCK85851.1"/>
    <property type="molecule type" value="Genomic_DNA"/>
</dbReference>
<evidence type="ECO:0000313" key="3">
    <source>
        <dbReference type="Proteomes" id="UP000250266"/>
    </source>
</evidence>
<dbReference type="PANTHER" id="PTHR24148:SF79">
    <property type="entry name" value="HETEROKARYON INCOMPATIBILITY DOMAIN-CONTAINING PROTEIN"/>
    <property type="match status" value="1"/>
</dbReference>
<reference evidence="2 3" key="1">
    <citation type="journal article" date="2016" name="Nat. Commun.">
        <title>Ectomycorrhizal ecology is imprinted in the genome of the dominant symbiotic fungus Cenococcum geophilum.</title>
        <authorList>
            <consortium name="DOE Joint Genome Institute"/>
            <person name="Peter M."/>
            <person name="Kohler A."/>
            <person name="Ohm R.A."/>
            <person name="Kuo A."/>
            <person name="Krutzmann J."/>
            <person name="Morin E."/>
            <person name="Arend M."/>
            <person name="Barry K.W."/>
            <person name="Binder M."/>
            <person name="Choi C."/>
            <person name="Clum A."/>
            <person name="Copeland A."/>
            <person name="Grisel N."/>
            <person name="Haridas S."/>
            <person name="Kipfer T."/>
            <person name="LaButti K."/>
            <person name="Lindquist E."/>
            <person name="Lipzen A."/>
            <person name="Maire R."/>
            <person name="Meier B."/>
            <person name="Mihaltcheva S."/>
            <person name="Molinier V."/>
            <person name="Murat C."/>
            <person name="Poggeler S."/>
            <person name="Quandt C.A."/>
            <person name="Sperisen C."/>
            <person name="Tritt A."/>
            <person name="Tisserant E."/>
            <person name="Crous P.W."/>
            <person name="Henrissat B."/>
            <person name="Nehls U."/>
            <person name="Egli S."/>
            <person name="Spatafora J.W."/>
            <person name="Grigoriev I.V."/>
            <person name="Martin F.M."/>
        </authorList>
    </citation>
    <scope>NUCLEOTIDE SEQUENCE [LARGE SCALE GENOMIC DNA]</scope>
    <source>
        <strain evidence="2 3">CBS 459.81</strain>
    </source>
</reference>
<dbReference type="OrthoDB" id="4476201at2759"/>
<dbReference type="Pfam" id="PF06985">
    <property type="entry name" value="HET"/>
    <property type="match status" value="1"/>
</dbReference>
<evidence type="ECO:0000259" key="1">
    <source>
        <dbReference type="Pfam" id="PF06985"/>
    </source>
</evidence>
<dbReference type="PANTHER" id="PTHR24148">
    <property type="entry name" value="ANKYRIN REPEAT DOMAIN-CONTAINING PROTEIN 39 HOMOLOG-RELATED"/>
    <property type="match status" value="1"/>
</dbReference>
<dbReference type="Proteomes" id="UP000250266">
    <property type="component" value="Unassembled WGS sequence"/>
</dbReference>
<dbReference type="InterPro" id="IPR052895">
    <property type="entry name" value="HetReg/Transcr_Mod"/>
</dbReference>
<dbReference type="Pfam" id="PF26639">
    <property type="entry name" value="Het-6_barrel"/>
    <property type="match status" value="1"/>
</dbReference>
<gene>
    <name evidence="2" type="ORF">K432DRAFT_216315</name>
</gene>
<dbReference type="InterPro" id="IPR010730">
    <property type="entry name" value="HET"/>
</dbReference>
<organism evidence="2 3">
    <name type="scientific">Lepidopterella palustris CBS 459.81</name>
    <dbReference type="NCBI Taxonomy" id="1314670"/>
    <lineage>
        <taxon>Eukaryota</taxon>
        <taxon>Fungi</taxon>
        <taxon>Dikarya</taxon>
        <taxon>Ascomycota</taxon>
        <taxon>Pezizomycotina</taxon>
        <taxon>Dothideomycetes</taxon>
        <taxon>Pleosporomycetidae</taxon>
        <taxon>Mytilinidiales</taxon>
        <taxon>Argynnaceae</taxon>
        <taxon>Lepidopterella</taxon>
    </lineage>
</organism>
<keyword evidence="3" id="KW-1185">Reference proteome</keyword>
<accession>A0A8E2EL33</accession>
<sequence>MRVGTFFNLRLRFSQKANIRPQTYQYEPLSSAKSIRLLEISPSAGSKVICCSLKTFELRNAPAFDALSYTWGHPLTPLSRRSALRSKIRGPPSKGPIVFSLHDAVDIPSQPIKLDSSGRIRRYPILIDGRTINVTENLRDALRMLSGLQERIEKPRHVWIDALCVDQENIAERNAQVALMADTFKAAQRVIVWLGKEDEFTADALSVIEQVSAIPEELWSSVAYTSFYEDDECYKKLQIQHLSSFNWLGFIALLNRSWFKRAWVVQEIALARSAVLVCGSRVFPWDKLSKTLAFIKSTKWYHHLTTEKMKHLAALKNHTGVYKKFLSSKADISMAAMYLDRTRLDMAVSGRLIPQAQLRRRKPSLRLLLETHRYSKSTDARDKVYAFLGLADRRLPPFNHQPKVLTPDYKQSVQNLYLEVARALLISHEDLGLLSHVQDMSHTRIPNLPSWVPDYSVVLHPYPLKFRGPCQWNASGDSRWKPDTSAMEKGQLHVQGFRLDIIDKTSILRNESKDPLTPWASTVGLAFGLDDYYQRIHPKDKPVSRVEVLWRTLTTNTYARQHPAPSLVGKLFIDYILNLQIRHRLMPWSSEVEFQPHHAPLSKSTYPEWHALLASEPPLSPYGLESYKQRLSAVVESLFAGTYSPIGLAQLQHEFDISGGRMRRLFKTRNKYLGTGARSLQIDDEVWVLAGAPVPFILRHLNGGNYRLLGEAYVHGVMHGETTGMGLKFQDIVLE</sequence>